<protein>
    <submittedName>
        <fullName evidence="1">Uncharacterized protein</fullName>
    </submittedName>
</protein>
<dbReference type="RefSeq" id="XP_009827009.1">
    <property type="nucleotide sequence ID" value="XM_009828707.1"/>
</dbReference>
<evidence type="ECO:0000313" key="1">
    <source>
        <dbReference type="EMBL" id="ETV83579.1"/>
    </source>
</evidence>
<dbReference type="AlphaFoldDB" id="W4GX61"/>
<proteinExistence type="predicted"/>
<dbReference type="VEuPathDB" id="FungiDB:H257_04277"/>
<sequence>MENQVEHTHRKLSISSDKVTVIKHLQPKGKLERAGKVGPKRTYSPDNVQELDQSVPVDQCSTLSDIAAITDLSLGTLSRHPKKGTFQRRSTLIKPEANKAERGGKAEFLNRVAAGMKDAKRKRDYNRETRTCMLCGQSNVNYRKDNIIKHLIKHRNDAHSQAIEWDGAKNPLLPRQYFEEREDVMATSMVMTISMRIWSDWIVCRFPFTPKSSFECLGVYANNAVCLYHQFPLKRSQPRPPLQLQEKF</sequence>
<name>W4GX61_APHAT</name>
<gene>
    <name evidence="1" type="ORF">H257_04277</name>
</gene>
<accession>W4GX61</accession>
<dbReference type="GeneID" id="20806273"/>
<dbReference type="EMBL" id="KI913120">
    <property type="protein sequence ID" value="ETV83579.1"/>
    <property type="molecule type" value="Genomic_DNA"/>
</dbReference>
<reference evidence="1" key="1">
    <citation type="submission" date="2013-12" db="EMBL/GenBank/DDBJ databases">
        <title>The Genome Sequence of Aphanomyces astaci APO3.</title>
        <authorList>
            <consortium name="The Broad Institute Genomics Platform"/>
            <person name="Russ C."/>
            <person name="Tyler B."/>
            <person name="van West P."/>
            <person name="Dieguez-Uribeondo J."/>
            <person name="Young S.K."/>
            <person name="Zeng Q."/>
            <person name="Gargeya S."/>
            <person name="Fitzgerald M."/>
            <person name="Abouelleil A."/>
            <person name="Alvarado L."/>
            <person name="Chapman S.B."/>
            <person name="Gainer-Dewar J."/>
            <person name="Goldberg J."/>
            <person name="Griggs A."/>
            <person name="Gujja S."/>
            <person name="Hansen M."/>
            <person name="Howarth C."/>
            <person name="Imamovic A."/>
            <person name="Ireland A."/>
            <person name="Larimer J."/>
            <person name="McCowan C."/>
            <person name="Murphy C."/>
            <person name="Pearson M."/>
            <person name="Poon T.W."/>
            <person name="Priest M."/>
            <person name="Roberts A."/>
            <person name="Saif S."/>
            <person name="Shea T."/>
            <person name="Sykes S."/>
            <person name="Wortman J."/>
            <person name="Nusbaum C."/>
            <person name="Birren B."/>
        </authorList>
    </citation>
    <scope>NUCLEOTIDE SEQUENCE [LARGE SCALE GENOMIC DNA]</scope>
    <source>
        <strain evidence="1">APO3</strain>
    </source>
</reference>
<organism evidence="1">
    <name type="scientific">Aphanomyces astaci</name>
    <name type="common">Crayfish plague agent</name>
    <dbReference type="NCBI Taxonomy" id="112090"/>
    <lineage>
        <taxon>Eukaryota</taxon>
        <taxon>Sar</taxon>
        <taxon>Stramenopiles</taxon>
        <taxon>Oomycota</taxon>
        <taxon>Saprolegniomycetes</taxon>
        <taxon>Saprolegniales</taxon>
        <taxon>Verrucalvaceae</taxon>
        <taxon>Aphanomyces</taxon>
    </lineage>
</organism>